<dbReference type="EMBL" id="BAABME010015598">
    <property type="protein sequence ID" value="GAA0142025.1"/>
    <property type="molecule type" value="Genomic_DNA"/>
</dbReference>
<accession>A0AAV3NVJ4</accession>
<name>A0AAV3NVJ4_LITER</name>
<comment type="caution">
    <text evidence="1">The sequence shown here is derived from an EMBL/GenBank/DDBJ whole genome shotgun (WGS) entry which is preliminary data.</text>
</comment>
<organism evidence="1 2">
    <name type="scientific">Lithospermum erythrorhizon</name>
    <name type="common">Purple gromwell</name>
    <name type="synonym">Lithospermum officinale var. erythrorhizon</name>
    <dbReference type="NCBI Taxonomy" id="34254"/>
    <lineage>
        <taxon>Eukaryota</taxon>
        <taxon>Viridiplantae</taxon>
        <taxon>Streptophyta</taxon>
        <taxon>Embryophyta</taxon>
        <taxon>Tracheophyta</taxon>
        <taxon>Spermatophyta</taxon>
        <taxon>Magnoliopsida</taxon>
        <taxon>eudicotyledons</taxon>
        <taxon>Gunneridae</taxon>
        <taxon>Pentapetalae</taxon>
        <taxon>asterids</taxon>
        <taxon>lamiids</taxon>
        <taxon>Boraginales</taxon>
        <taxon>Boraginaceae</taxon>
        <taxon>Boraginoideae</taxon>
        <taxon>Lithospermeae</taxon>
        <taxon>Lithospermum</taxon>
    </lineage>
</organism>
<reference evidence="1 2" key="1">
    <citation type="submission" date="2024-01" db="EMBL/GenBank/DDBJ databases">
        <title>The complete chloroplast genome sequence of Lithospermum erythrorhizon: insights into the phylogenetic relationship among Boraginaceae species and the maternal lineages of purple gromwells.</title>
        <authorList>
            <person name="Okada T."/>
            <person name="Watanabe K."/>
        </authorList>
    </citation>
    <scope>NUCLEOTIDE SEQUENCE [LARGE SCALE GENOMIC DNA]</scope>
</reference>
<protein>
    <submittedName>
        <fullName evidence="1">Uncharacterized protein</fullName>
    </submittedName>
</protein>
<dbReference type="AlphaFoldDB" id="A0AAV3NVJ4"/>
<proteinExistence type="predicted"/>
<gene>
    <name evidence="1" type="ORF">LIER_35501</name>
</gene>
<dbReference type="Proteomes" id="UP001454036">
    <property type="component" value="Unassembled WGS sequence"/>
</dbReference>
<evidence type="ECO:0000313" key="2">
    <source>
        <dbReference type="Proteomes" id="UP001454036"/>
    </source>
</evidence>
<keyword evidence="2" id="KW-1185">Reference proteome</keyword>
<sequence length="157" mass="17213">MLSCVEFKVEDGDNSGQDVEDYGGEGVARLDCQVVGEMPRDVLPREEGAILVEFGGYKEKDSVTEIDLDQSWLLGDATQNVEEKKGSCTITHAADLDKETTNVAVEKLGQSGPTHTGELAQAVKFFKFQMVQGPLMLLKSSPLRGYRSDQEVGWGRQ</sequence>
<evidence type="ECO:0000313" key="1">
    <source>
        <dbReference type="EMBL" id="GAA0142025.1"/>
    </source>
</evidence>